<dbReference type="Proteomes" id="UP001567538">
    <property type="component" value="Unassembled WGS sequence"/>
</dbReference>
<evidence type="ECO:0000313" key="3">
    <source>
        <dbReference type="Proteomes" id="UP001567538"/>
    </source>
</evidence>
<sequence length="151" mass="16672">MRDRKESKFIRYMKGPAKILARARDFYIRSMTTCAGHAAVGVPNLHFQSLPRSFSDNSSYSDYSARDDDFRELTRVASTRAKAKAELLRSTSSSPIGAGRVPAIPRSRTVTIGRIDEDKPCEFGGNGDSHGHSGPTLRQSKSYAASRSRMV</sequence>
<dbReference type="InterPro" id="IPR016972">
    <property type="entry name" value="UCP031279"/>
</dbReference>
<protein>
    <submittedName>
        <fullName evidence="2">Uncharacterized protein</fullName>
    </submittedName>
</protein>
<evidence type="ECO:0000256" key="1">
    <source>
        <dbReference type="SAM" id="MobiDB-lite"/>
    </source>
</evidence>
<dbReference type="PIRSF" id="PIRSF031279">
    <property type="entry name" value="UCP031279"/>
    <property type="match status" value="1"/>
</dbReference>
<gene>
    <name evidence="2" type="ORF">AAHA92_25163</name>
</gene>
<organism evidence="2 3">
    <name type="scientific">Salvia divinorum</name>
    <name type="common">Maria pastora</name>
    <name type="synonym">Diviner's sage</name>
    <dbReference type="NCBI Taxonomy" id="28513"/>
    <lineage>
        <taxon>Eukaryota</taxon>
        <taxon>Viridiplantae</taxon>
        <taxon>Streptophyta</taxon>
        <taxon>Embryophyta</taxon>
        <taxon>Tracheophyta</taxon>
        <taxon>Spermatophyta</taxon>
        <taxon>Magnoliopsida</taxon>
        <taxon>eudicotyledons</taxon>
        <taxon>Gunneridae</taxon>
        <taxon>Pentapetalae</taxon>
        <taxon>asterids</taxon>
        <taxon>lamiids</taxon>
        <taxon>Lamiales</taxon>
        <taxon>Lamiaceae</taxon>
        <taxon>Nepetoideae</taxon>
        <taxon>Mentheae</taxon>
        <taxon>Salviinae</taxon>
        <taxon>Salvia</taxon>
        <taxon>Salvia subgen. Calosphace</taxon>
    </lineage>
</organism>
<keyword evidence="3" id="KW-1185">Reference proteome</keyword>
<dbReference type="PANTHER" id="PTHR33526:SF4">
    <property type="entry name" value="OS07G0123800 PROTEIN"/>
    <property type="match status" value="1"/>
</dbReference>
<comment type="caution">
    <text evidence="2">The sequence shown here is derived from an EMBL/GenBank/DDBJ whole genome shotgun (WGS) entry which is preliminary data.</text>
</comment>
<dbReference type="PANTHER" id="PTHR33526">
    <property type="entry name" value="OS07G0123800 PROTEIN"/>
    <property type="match status" value="1"/>
</dbReference>
<name>A0ABD1GCV5_SALDI</name>
<dbReference type="EMBL" id="JBEAFC010000009">
    <property type="protein sequence ID" value="KAL1540873.1"/>
    <property type="molecule type" value="Genomic_DNA"/>
</dbReference>
<feature type="compositionally biased region" description="Polar residues" evidence="1">
    <location>
        <begin position="136"/>
        <end position="145"/>
    </location>
</feature>
<accession>A0ABD1GCV5</accession>
<proteinExistence type="predicted"/>
<dbReference type="AlphaFoldDB" id="A0ABD1GCV5"/>
<evidence type="ECO:0000313" key="2">
    <source>
        <dbReference type="EMBL" id="KAL1540873.1"/>
    </source>
</evidence>
<feature type="region of interest" description="Disordered" evidence="1">
    <location>
        <begin position="86"/>
        <end position="151"/>
    </location>
</feature>
<reference evidence="2 3" key="1">
    <citation type="submission" date="2024-06" db="EMBL/GenBank/DDBJ databases">
        <title>A chromosome level genome sequence of Diviner's sage (Salvia divinorum).</title>
        <authorList>
            <person name="Ford S.A."/>
            <person name="Ro D.-K."/>
            <person name="Ness R.W."/>
            <person name="Phillips M.A."/>
        </authorList>
    </citation>
    <scope>NUCLEOTIDE SEQUENCE [LARGE SCALE GENOMIC DNA]</scope>
    <source>
        <strain evidence="2">SAF-2024a</strain>
        <tissue evidence="2">Leaf</tissue>
    </source>
</reference>